<evidence type="ECO:0000313" key="2">
    <source>
        <dbReference type="Proteomes" id="UP000637383"/>
    </source>
</evidence>
<keyword evidence="2" id="KW-1185">Reference proteome</keyword>
<name>A0ABR8KE34_9NOSO</name>
<sequence length="48" mass="5500">MTQAIDDNKFLAAQAKIEELKGHQVIIVTTNVKHLSLFVDAREWQSFD</sequence>
<dbReference type="Proteomes" id="UP000637383">
    <property type="component" value="Unassembled WGS sequence"/>
</dbReference>
<accession>A0ABR8KE34</accession>
<proteinExistence type="predicted"/>
<protein>
    <submittedName>
        <fullName evidence="1">Uncharacterized protein</fullName>
    </submittedName>
</protein>
<gene>
    <name evidence="1" type="ORF">H6H03_24980</name>
</gene>
<dbReference type="EMBL" id="JACJTU010000027">
    <property type="protein sequence ID" value="MBD2737099.1"/>
    <property type="molecule type" value="Genomic_DNA"/>
</dbReference>
<comment type="caution">
    <text evidence="1">The sequence shown here is derived from an EMBL/GenBank/DDBJ whole genome shotgun (WGS) entry which is preliminary data.</text>
</comment>
<evidence type="ECO:0000313" key="1">
    <source>
        <dbReference type="EMBL" id="MBD2737099.1"/>
    </source>
</evidence>
<dbReference type="RefSeq" id="WP_190957698.1">
    <property type="nucleotide sequence ID" value="NZ_JACJTU010000027.1"/>
</dbReference>
<organism evidence="1 2">
    <name type="scientific">Nostoc paludosum FACHB-159</name>
    <dbReference type="NCBI Taxonomy" id="2692908"/>
    <lineage>
        <taxon>Bacteria</taxon>
        <taxon>Bacillati</taxon>
        <taxon>Cyanobacteriota</taxon>
        <taxon>Cyanophyceae</taxon>
        <taxon>Nostocales</taxon>
        <taxon>Nostocaceae</taxon>
        <taxon>Nostoc</taxon>
    </lineage>
</organism>
<reference evidence="1 2" key="1">
    <citation type="journal article" date="2020" name="ISME J.">
        <title>Comparative genomics reveals insights into cyanobacterial evolution and habitat adaptation.</title>
        <authorList>
            <person name="Chen M.Y."/>
            <person name="Teng W.K."/>
            <person name="Zhao L."/>
            <person name="Hu C.X."/>
            <person name="Zhou Y.K."/>
            <person name="Han B.P."/>
            <person name="Song L.R."/>
            <person name="Shu W.S."/>
        </authorList>
    </citation>
    <scope>NUCLEOTIDE SEQUENCE [LARGE SCALE GENOMIC DNA]</scope>
    <source>
        <strain evidence="1 2">FACHB-159</strain>
    </source>
</reference>